<protein>
    <recommendedName>
        <fullName evidence="3">hydroxymethylglutaryl-CoA synthase</fullName>
        <ecNumber evidence="3">2.3.3.10</ecNumber>
    </recommendedName>
</protein>
<evidence type="ECO:0000256" key="6">
    <source>
        <dbReference type="ARBA" id="ARBA00023011"/>
    </source>
</evidence>
<feature type="domain" description="Hydroxymethylglutaryl-coenzyme A synthase C-terminal" evidence="12">
    <location>
        <begin position="194"/>
        <end position="411"/>
    </location>
</feature>
<dbReference type="CDD" id="cd00827">
    <property type="entry name" value="init_cond_enzymes"/>
    <property type="match status" value="1"/>
</dbReference>
<evidence type="ECO:0000256" key="10">
    <source>
        <dbReference type="SAM" id="MobiDB-lite"/>
    </source>
</evidence>
<dbReference type="SUPFAM" id="SSF53901">
    <property type="entry name" value="Thiolase-like"/>
    <property type="match status" value="2"/>
</dbReference>
<evidence type="ECO:0000256" key="2">
    <source>
        <dbReference type="ARBA" id="ARBA00007061"/>
    </source>
</evidence>
<accession>A0A0D6LBA6</accession>
<evidence type="ECO:0000256" key="1">
    <source>
        <dbReference type="ARBA" id="ARBA00005218"/>
    </source>
</evidence>
<dbReference type="GO" id="GO:0006396">
    <property type="term" value="P:RNA processing"/>
    <property type="evidence" value="ECO:0007669"/>
    <property type="project" value="InterPro"/>
</dbReference>
<comment type="catalytic activity">
    <reaction evidence="7">
        <text>acetoacetyl-CoA + acetyl-CoA + H2O = (3S)-3-hydroxy-3-methylglutaryl-CoA + CoA + H(+)</text>
        <dbReference type="Rhea" id="RHEA:10188"/>
        <dbReference type="ChEBI" id="CHEBI:15377"/>
        <dbReference type="ChEBI" id="CHEBI:15378"/>
        <dbReference type="ChEBI" id="CHEBI:43074"/>
        <dbReference type="ChEBI" id="CHEBI:57286"/>
        <dbReference type="ChEBI" id="CHEBI:57287"/>
        <dbReference type="ChEBI" id="CHEBI:57288"/>
        <dbReference type="EC" id="2.3.3.10"/>
    </reaction>
    <physiologicalReaction direction="left-to-right" evidence="7">
        <dbReference type="Rhea" id="RHEA:10189"/>
    </physiologicalReaction>
</comment>
<feature type="active site" description="Proton donor/acceptor" evidence="8">
    <location>
        <position position="103"/>
    </location>
</feature>
<dbReference type="PROSITE" id="PS01226">
    <property type="entry name" value="HMG_COA_SYNTHASE"/>
    <property type="match status" value="1"/>
</dbReference>
<dbReference type="InterPro" id="IPR013746">
    <property type="entry name" value="HMG_CoA_synt_C_dom"/>
</dbReference>
<dbReference type="AlphaFoldDB" id="A0A0D6LBA6"/>
<evidence type="ECO:0000259" key="12">
    <source>
        <dbReference type="Pfam" id="PF08540"/>
    </source>
</evidence>
<keyword evidence="5" id="KW-0752">Steroid biosynthesis</keyword>
<dbReference type="InterPro" id="IPR000590">
    <property type="entry name" value="HMG_CoA_synt_AS"/>
</dbReference>
<keyword evidence="5" id="KW-0444">Lipid biosynthesis</keyword>
<dbReference type="Proteomes" id="UP000054495">
    <property type="component" value="Unassembled WGS sequence"/>
</dbReference>
<dbReference type="GO" id="GO:0006084">
    <property type="term" value="P:acetyl-CoA metabolic process"/>
    <property type="evidence" value="ECO:0007669"/>
    <property type="project" value="InterPro"/>
</dbReference>
<dbReference type="GO" id="GO:0010142">
    <property type="term" value="P:farnesyl diphosphate biosynthetic process, mevalonate pathway"/>
    <property type="evidence" value="ECO:0007669"/>
    <property type="project" value="InterPro"/>
</dbReference>
<comment type="pathway">
    <text evidence="1">Metabolic intermediate biosynthesis; (R)-mevalonate biosynthesis; (R)-mevalonate from acetyl-CoA: step 2/3.</text>
</comment>
<dbReference type="PANTHER" id="PTHR43323:SF2">
    <property type="entry name" value="HYDROXYMETHYLGLUTARYL-COA SYNTHASE"/>
    <property type="match status" value="1"/>
</dbReference>
<organism evidence="13 14">
    <name type="scientific">Ancylostoma ceylanicum</name>
    <dbReference type="NCBI Taxonomy" id="53326"/>
    <lineage>
        <taxon>Eukaryota</taxon>
        <taxon>Metazoa</taxon>
        <taxon>Ecdysozoa</taxon>
        <taxon>Nematoda</taxon>
        <taxon>Chromadorea</taxon>
        <taxon>Rhabditida</taxon>
        <taxon>Rhabditina</taxon>
        <taxon>Rhabditomorpha</taxon>
        <taxon>Strongyloidea</taxon>
        <taxon>Ancylostomatidae</taxon>
        <taxon>Ancylostomatinae</taxon>
        <taxon>Ancylostoma</taxon>
    </lineage>
</organism>
<gene>
    <name evidence="13" type="ORF">ANCCEY_11740</name>
</gene>
<dbReference type="InterPro" id="IPR016039">
    <property type="entry name" value="Thiolase-like"/>
</dbReference>
<feature type="region of interest" description="Disordered" evidence="10">
    <location>
        <begin position="735"/>
        <end position="754"/>
    </location>
</feature>
<dbReference type="NCBIfam" id="TIGR01833">
    <property type="entry name" value="HMG-CoA-S_euk"/>
    <property type="match status" value="1"/>
</dbReference>
<keyword evidence="6" id="KW-0756">Sterol biosynthesis</keyword>
<evidence type="ECO:0000256" key="8">
    <source>
        <dbReference type="PIRSR" id="PIRSR610122-1"/>
    </source>
</evidence>
<dbReference type="PANTHER" id="PTHR43323">
    <property type="entry name" value="3-HYDROXY-3-METHYLGLUTARYL COENZYME A SYNTHASE"/>
    <property type="match status" value="1"/>
</dbReference>
<keyword evidence="5" id="KW-0443">Lipid metabolism</keyword>
<dbReference type="FunFam" id="1.25.40.10:FF:000091">
    <property type="entry name" value="Pre-mRNA-processing factor 39"/>
    <property type="match status" value="1"/>
</dbReference>
<sequence length="853" mass="96707">MRNRVLADYEQCHDASFRFRIRPSQPTSDANRIPTYYNQRYREYSFDHCSSGKYTVGLGQEQMGFCGDNEDIVSLSLTVTDALLHQNIQIDPSSIGFLAVGTETLIDKSKSVKTELMRLFGDNQDIEGVDVKNACFGGTQAIFHAIDWIYANYATEKRNAIAVLADIAIYAPGPARATGGAGAVAVLITPNAPIAFDRGLRACHMTSAWDFYKPIGKLSTEYPTVDGPVSLQSYMIALDGCYRSYKEKVLRISEQTMFHSPFTRMVQKALARLSYSTLAASSFEDREVMKCLLKGSEELWKNKTCPYLELNRRIGNMYTPSLFAQLVAYIASGHSDELNRILFFAYGSGSAAAMFSATLNVSSSVYQRMMEISRRAIARLGERHICTPDQYTDALKMREEFLASDGWFPVQEVAATQDRLDVHVVDAVAHILRIGLREMVPSRGLPRGGGRQVLRKVVVVVATVERMLTEAEMQAQAADGLAATHPRPPMEVATTALRHVEIVIAHQILRSRSPDFERNEALRDSWAALKTQPNNFDAWIILLTQADQSNDLKLARDIYNRFLNKYPYCYGFWKKYADMERRHQNFSDALSVWERGILAIPLSIDLWLGFLSFMRELAPQSDRGIEKLRELYDRALSMAGYEFHSDRLWQDYIAWEEAQGEWRRVAEIYDRLIRIPTAMYKSHMERFEAIVNMCNPIDLVSEEELKDAFDVVRRKCDVGIDQIIIEEAVEVDAAAATDDSSDAKPKQVRKTSRHIKVPESSHFPSAANHFYEACSSFTTDWVSRSPFVMGIDLSSSLLKEVFEIDFKSHRVIEGRAGREQLKARREIDDVRLEHVRFQMLPLCLPIVTNVALC</sequence>
<evidence type="ECO:0000256" key="3">
    <source>
        <dbReference type="ARBA" id="ARBA00012978"/>
    </source>
</evidence>
<dbReference type="EC" id="2.3.3.10" evidence="3"/>
<dbReference type="InterPro" id="IPR011990">
    <property type="entry name" value="TPR-like_helical_dom_sf"/>
</dbReference>
<evidence type="ECO:0000256" key="9">
    <source>
        <dbReference type="PIRSR" id="PIRSR610122-2"/>
    </source>
</evidence>
<name>A0A0D6LBA6_9BILA</name>
<evidence type="ECO:0000256" key="7">
    <source>
        <dbReference type="ARBA" id="ARBA00049887"/>
    </source>
</evidence>
<evidence type="ECO:0000256" key="5">
    <source>
        <dbReference type="ARBA" id="ARBA00022955"/>
    </source>
</evidence>
<proteinExistence type="inferred from homology"/>
<evidence type="ECO:0000313" key="14">
    <source>
        <dbReference type="Proteomes" id="UP000054495"/>
    </source>
</evidence>
<dbReference type="Gene3D" id="1.25.40.10">
    <property type="entry name" value="Tetratricopeptide repeat domain"/>
    <property type="match status" value="1"/>
</dbReference>
<keyword evidence="14" id="KW-1185">Reference proteome</keyword>
<dbReference type="GO" id="GO:0004421">
    <property type="term" value="F:hydroxymethylglutaryl-CoA synthase activity"/>
    <property type="evidence" value="ECO:0007669"/>
    <property type="project" value="UniProtKB-EC"/>
</dbReference>
<keyword evidence="6" id="KW-1207">Sterol metabolism</keyword>
<dbReference type="InterPro" id="IPR003107">
    <property type="entry name" value="HAT"/>
</dbReference>
<feature type="active site" description="Proton donor/acceptor" evidence="8">
    <location>
        <position position="259"/>
    </location>
</feature>
<dbReference type="Pfam" id="PF23240">
    <property type="entry name" value="HAT_PRP39_N"/>
    <property type="match status" value="1"/>
</dbReference>
<dbReference type="InterPro" id="IPR013528">
    <property type="entry name" value="HMG_CoA_synth_N"/>
</dbReference>
<dbReference type="EMBL" id="KE125327">
    <property type="protein sequence ID" value="EPB69174.1"/>
    <property type="molecule type" value="Genomic_DNA"/>
</dbReference>
<feature type="binding site" evidence="9">
    <location>
        <position position="230"/>
    </location>
    <ligand>
        <name>CoA</name>
        <dbReference type="ChEBI" id="CHEBI:57287"/>
    </ligand>
</feature>
<evidence type="ECO:0000313" key="13">
    <source>
        <dbReference type="EMBL" id="EPB69174.1"/>
    </source>
</evidence>
<dbReference type="Gene3D" id="3.40.47.10">
    <property type="match status" value="1"/>
</dbReference>
<dbReference type="UniPathway" id="UPA00058">
    <property type="reaction ID" value="UER00102"/>
</dbReference>
<dbReference type="Pfam" id="PF01154">
    <property type="entry name" value="HMG_CoA_synt_N"/>
    <property type="match status" value="1"/>
</dbReference>
<feature type="binding site" evidence="9">
    <location>
        <position position="268"/>
    </location>
    <ligand>
        <name>CoA</name>
        <dbReference type="ChEBI" id="CHEBI:57287"/>
    </ligand>
</feature>
<feature type="domain" description="Hydroxymethylglutaryl-coenzyme A synthase N-terminal" evidence="11">
    <location>
        <begin position="33"/>
        <end position="193"/>
    </location>
</feature>
<dbReference type="InterPro" id="IPR010122">
    <property type="entry name" value="HMG_CoA_synthase_euk"/>
</dbReference>
<dbReference type="Pfam" id="PF08540">
    <property type="entry name" value="HMG_CoA_synt_C"/>
    <property type="match status" value="1"/>
</dbReference>
<keyword evidence="4" id="KW-0808">Transferase</keyword>
<dbReference type="GO" id="GO:0016126">
    <property type="term" value="P:sterol biosynthetic process"/>
    <property type="evidence" value="ECO:0007669"/>
    <property type="project" value="UniProtKB-KW"/>
</dbReference>
<keyword evidence="6" id="KW-0753">Steroid metabolism</keyword>
<feature type="active site" description="Acyl-thioester intermediate" evidence="8">
    <location>
        <position position="135"/>
    </location>
</feature>
<comment type="similarity">
    <text evidence="2">Belongs to the thiolase-like superfamily. HMG-CoA synthase family.</text>
</comment>
<reference evidence="13 14" key="1">
    <citation type="submission" date="2013-05" db="EMBL/GenBank/DDBJ databases">
        <title>Draft genome of the parasitic nematode Anyclostoma ceylanicum.</title>
        <authorList>
            <person name="Mitreva M."/>
        </authorList>
    </citation>
    <scope>NUCLEOTIDE SEQUENCE [LARGE SCALE GENOMIC DNA]</scope>
</reference>
<dbReference type="SMART" id="SM00386">
    <property type="entry name" value="HAT"/>
    <property type="match status" value="4"/>
</dbReference>
<dbReference type="SUPFAM" id="SSF48452">
    <property type="entry name" value="TPR-like"/>
    <property type="match status" value="1"/>
</dbReference>
<evidence type="ECO:0000256" key="4">
    <source>
        <dbReference type="ARBA" id="ARBA00022679"/>
    </source>
</evidence>
<evidence type="ECO:0000259" key="11">
    <source>
        <dbReference type="Pfam" id="PF01154"/>
    </source>
</evidence>